<dbReference type="EC" id="2.1.1.-" evidence="5"/>
<feature type="binding site" evidence="5">
    <location>
        <position position="120"/>
    </location>
    <ligand>
        <name>S-adenosyl-L-methionine</name>
        <dbReference type="ChEBI" id="CHEBI:59789"/>
    </ligand>
</feature>
<dbReference type="NCBIfam" id="TIGR01983">
    <property type="entry name" value="UbiG"/>
    <property type="match status" value="1"/>
</dbReference>
<dbReference type="CDD" id="cd02440">
    <property type="entry name" value="AdoMet_MTases"/>
    <property type="match status" value="1"/>
</dbReference>
<gene>
    <name evidence="6" type="ORF">EWB00_000230</name>
</gene>
<keyword evidence="3 5" id="KW-0831">Ubiquinone biosynthesis</keyword>
<evidence type="ECO:0000256" key="5">
    <source>
        <dbReference type="HAMAP-Rule" id="MF_03190"/>
    </source>
</evidence>
<dbReference type="GO" id="GO:0031314">
    <property type="term" value="C:extrinsic component of mitochondrial inner membrane"/>
    <property type="evidence" value="ECO:0007669"/>
    <property type="project" value="UniProtKB-UniRule"/>
</dbReference>
<sequence length="291" mass="33311">MSRHCLCSTVILLKQKCYPRFKGIERFQNFSRKADETEAMKFKLFAEYWWDPNGDLQPLHAMNRLRVPFIRNGLCPSTAESISDSTYLPLKGKRILDVGCGGGILTEALSFLGADVLGIDLVEEGIKAAEEHVEATSYRWNDHSNLQKPTYRFTSVQTIAEEFPYHFDAVVASEVLEHVTDWEEMLRSLTVCLKLEGMLFVTTINRTTASLLLGIWLAEYIARLVPRGTHEWNKFIEPSRLQFACIKHGLQPRQITGMVYNPLSGRWHWSSNLSINYALSAMKIDDFDKEN</sequence>
<comment type="subunit">
    <text evidence="5">Component of a multi-subunit COQ enzyme complex.</text>
</comment>
<comment type="caution">
    <text evidence="6">The sequence shown here is derived from an EMBL/GenBank/DDBJ whole genome shotgun (WGS) entry which is preliminary data.</text>
</comment>
<comment type="cofactor">
    <cofactor evidence="5">
        <name>Mg(2+)</name>
        <dbReference type="ChEBI" id="CHEBI:18420"/>
    </cofactor>
</comment>
<dbReference type="SUPFAM" id="SSF53335">
    <property type="entry name" value="S-adenosyl-L-methionine-dependent methyltransferases"/>
    <property type="match status" value="1"/>
</dbReference>
<evidence type="ECO:0000256" key="2">
    <source>
        <dbReference type="ARBA" id="ARBA00022679"/>
    </source>
</evidence>
<evidence type="ECO:0000256" key="4">
    <source>
        <dbReference type="ARBA" id="ARBA00022691"/>
    </source>
</evidence>
<keyword evidence="5" id="KW-0999">Mitochondrion inner membrane</keyword>
<name>A0A4Z2DJN1_SCHJA</name>
<keyword evidence="4 5" id="KW-0949">S-adenosyl-L-methionine</keyword>
<reference evidence="6 7" key="1">
    <citation type="submission" date="2019-03" db="EMBL/GenBank/DDBJ databases">
        <title>An improved genome assembly of the fluke Schistosoma japonicum.</title>
        <authorList>
            <person name="Hu W."/>
            <person name="Luo F."/>
            <person name="Yin M."/>
            <person name="Mo X."/>
            <person name="Sun C."/>
            <person name="Wu Q."/>
            <person name="Zhu B."/>
            <person name="Xiang M."/>
            <person name="Wang J."/>
            <person name="Wang Y."/>
            <person name="Zhang T."/>
            <person name="Xu B."/>
            <person name="Zheng H."/>
            <person name="Feng Z."/>
        </authorList>
    </citation>
    <scope>NUCLEOTIDE SEQUENCE [LARGE SCALE GENOMIC DNA]</scope>
    <source>
        <strain evidence="6">HuSjv2</strain>
        <tissue evidence="6">Worms</tissue>
    </source>
</reference>
<dbReference type="Proteomes" id="UP000311919">
    <property type="component" value="Unassembled WGS sequence"/>
</dbReference>
<dbReference type="EC" id="2.1.1.64" evidence="5"/>
<dbReference type="PANTHER" id="PTHR43464">
    <property type="entry name" value="METHYLTRANSFERASE"/>
    <property type="match status" value="1"/>
</dbReference>
<dbReference type="GO" id="GO:0010420">
    <property type="term" value="F:polyprenyldihydroxybenzoate methyltransferase activity"/>
    <property type="evidence" value="ECO:0007669"/>
    <property type="project" value="UniProtKB-UniRule"/>
</dbReference>
<dbReference type="GO" id="GO:0120537">
    <property type="term" value="F:3-demethylubiquinone 3-O-methyltransferase activity"/>
    <property type="evidence" value="ECO:0007669"/>
    <property type="project" value="RHEA"/>
</dbReference>
<dbReference type="AlphaFoldDB" id="A0A4Z2DJN1"/>
<dbReference type="EMBL" id="SKCS01000108">
    <property type="protein sequence ID" value="TNN16686.1"/>
    <property type="molecule type" value="Genomic_DNA"/>
</dbReference>
<evidence type="ECO:0000256" key="1">
    <source>
        <dbReference type="ARBA" id="ARBA00022603"/>
    </source>
</evidence>
<evidence type="ECO:0000256" key="3">
    <source>
        <dbReference type="ARBA" id="ARBA00022688"/>
    </source>
</evidence>
<dbReference type="UniPathway" id="UPA00232"/>
<keyword evidence="5" id="KW-0472">Membrane</keyword>
<dbReference type="Gene3D" id="3.40.50.150">
    <property type="entry name" value="Vaccinia Virus protein VP39"/>
    <property type="match status" value="1"/>
</dbReference>
<evidence type="ECO:0000313" key="7">
    <source>
        <dbReference type="Proteomes" id="UP000311919"/>
    </source>
</evidence>
<comment type="pathway">
    <text evidence="5">Cofactor biosynthesis; ubiquinone biosynthesis.</text>
</comment>
<proteinExistence type="inferred from homology"/>
<feature type="binding site" evidence="5">
    <location>
        <position position="66"/>
    </location>
    <ligand>
        <name>S-adenosyl-L-methionine</name>
        <dbReference type="ChEBI" id="CHEBI:59789"/>
    </ligand>
</feature>
<feature type="binding site" evidence="5">
    <location>
        <position position="174"/>
    </location>
    <ligand>
        <name>Mg(2+)</name>
        <dbReference type="ChEBI" id="CHEBI:18420"/>
    </ligand>
</feature>
<keyword evidence="5" id="KW-0479">Metal-binding</keyword>
<dbReference type="PANTHER" id="PTHR43464:SF19">
    <property type="entry name" value="UBIQUINONE BIOSYNTHESIS O-METHYLTRANSFERASE, MITOCHONDRIAL"/>
    <property type="match status" value="1"/>
</dbReference>
<keyword evidence="5" id="KW-0460">Magnesium</keyword>
<feature type="binding site" evidence="5">
    <location>
        <position position="177"/>
    </location>
    <ligand>
        <name>Mg(2+)</name>
        <dbReference type="ChEBI" id="CHEBI:18420"/>
    </ligand>
</feature>
<protein>
    <recommendedName>
        <fullName evidence="5">Ubiquinone biosynthesis O-methyltransferase, mitochondrial</fullName>
    </recommendedName>
    <alternativeName>
        <fullName evidence="5">3-demethylubiquinol 3-O-methyltransferase</fullName>
        <ecNumber evidence="5">2.1.1.64</ecNumber>
    </alternativeName>
    <alternativeName>
        <fullName evidence="5">3-demethylubiquinone 3-O-methyltransferase</fullName>
        <ecNumber evidence="5">2.1.1.-</ecNumber>
    </alternativeName>
    <alternativeName>
        <fullName evidence="5">Polyprenyldihydroxybenzoate methyltransferase</fullName>
        <ecNumber evidence="5">2.1.1.114</ecNumber>
    </alternativeName>
</protein>
<comment type="subcellular location">
    <subcellularLocation>
        <location evidence="5">Mitochondrion inner membrane</location>
        <topology evidence="5">Peripheral membrane protein</topology>
        <orientation evidence="5">Matrix side</orientation>
    </subcellularLocation>
</comment>
<keyword evidence="5" id="KW-0496">Mitochondrion</keyword>
<dbReference type="GO" id="GO:0032259">
    <property type="term" value="P:methylation"/>
    <property type="evidence" value="ECO:0007669"/>
    <property type="project" value="UniProtKB-KW"/>
</dbReference>
<organism evidence="6 7">
    <name type="scientific">Schistosoma japonicum</name>
    <name type="common">Blood fluke</name>
    <dbReference type="NCBI Taxonomy" id="6182"/>
    <lineage>
        <taxon>Eukaryota</taxon>
        <taxon>Metazoa</taxon>
        <taxon>Spiralia</taxon>
        <taxon>Lophotrochozoa</taxon>
        <taxon>Platyhelminthes</taxon>
        <taxon>Trematoda</taxon>
        <taxon>Digenea</taxon>
        <taxon>Strigeidida</taxon>
        <taxon>Schistosomatoidea</taxon>
        <taxon>Schistosomatidae</taxon>
        <taxon>Schistosoma</taxon>
    </lineage>
</organism>
<dbReference type="Pfam" id="PF13489">
    <property type="entry name" value="Methyltransf_23"/>
    <property type="match status" value="1"/>
</dbReference>
<dbReference type="GO" id="GO:0046872">
    <property type="term" value="F:metal ion binding"/>
    <property type="evidence" value="ECO:0007669"/>
    <property type="project" value="UniProtKB-KW"/>
</dbReference>
<comment type="catalytic activity">
    <reaction evidence="5">
        <text>a 3-demethylubiquinol + S-adenosyl-L-methionine = a ubiquinol + S-adenosyl-L-homocysteine + H(+)</text>
        <dbReference type="Rhea" id="RHEA:44380"/>
        <dbReference type="Rhea" id="RHEA-COMP:9566"/>
        <dbReference type="Rhea" id="RHEA-COMP:10914"/>
        <dbReference type="ChEBI" id="CHEBI:15378"/>
        <dbReference type="ChEBI" id="CHEBI:17976"/>
        <dbReference type="ChEBI" id="CHEBI:57856"/>
        <dbReference type="ChEBI" id="CHEBI:59789"/>
        <dbReference type="ChEBI" id="CHEBI:84422"/>
        <dbReference type="EC" id="2.1.1.64"/>
    </reaction>
</comment>
<feature type="binding site" evidence="5">
    <location>
        <position position="99"/>
    </location>
    <ligand>
        <name>S-adenosyl-L-methionine</name>
        <dbReference type="ChEBI" id="CHEBI:59789"/>
    </ligand>
</feature>
<evidence type="ECO:0000313" key="6">
    <source>
        <dbReference type="EMBL" id="TNN16686.1"/>
    </source>
</evidence>
<accession>A0A4Z2DJN1</accession>
<dbReference type="GO" id="GO:0061542">
    <property type="term" value="F:3-demethylubiquinol 3-O-methyltransferase activity"/>
    <property type="evidence" value="ECO:0007669"/>
    <property type="project" value="UniProtKB-UniRule"/>
</dbReference>
<keyword evidence="2 5" id="KW-0808">Transferase</keyword>
<comment type="catalytic activity">
    <reaction evidence="5">
        <text>a 3,4-dihydroxy-5-(all-trans-polyprenyl)benzoate + S-adenosyl-L-methionine = a 4-hydroxy-3-methoxy-5-(all-trans-polyprenyl)benzoate + S-adenosyl-L-homocysteine + H(+)</text>
        <dbReference type="Rhea" id="RHEA:44452"/>
        <dbReference type="Rhea" id="RHEA-COMP:10930"/>
        <dbReference type="Rhea" id="RHEA-COMP:10931"/>
        <dbReference type="ChEBI" id="CHEBI:15378"/>
        <dbReference type="ChEBI" id="CHEBI:57856"/>
        <dbReference type="ChEBI" id="CHEBI:59789"/>
        <dbReference type="ChEBI" id="CHEBI:64694"/>
        <dbReference type="ChEBI" id="CHEBI:84443"/>
        <dbReference type="EC" id="2.1.1.114"/>
    </reaction>
</comment>
<dbReference type="OrthoDB" id="3265906at2759"/>
<dbReference type="STRING" id="6182.A0A4Z2DJN1"/>
<comment type="function">
    <text evidence="5">O-methyltransferase required for two non-consecutive steps during ubiquinone biosynthesis. Catalyzes the 2 O-methylation of 3,4-dihydroxy-5-(all-trans-polyprenyl)benzoic acid into 4-hydroxy-3-methoxy-5-(all-trans-polyprenyl)benzoic acid. Also catalyzes the last step of ubiquinone biosynthesis by mediating methylation of 3-demethylubiquinone into ubiquinone. Also able to mediate the methylation of 3-demethylubiquinol into ubiquinol.</text>
</comment>
<keyword evidence="1 5" id="KW-0489">Methyltransferase</keyword>
<dbReference type="HAMAP" id="MF_00472">
    <property type="entry name" value="UbiG"/>
    <property type="match status" value="1"/>
</dbReference>
<dbReference type="EC" id="2.1.1.114" evidence="5"/>
<comment type="similarity">
    <text evidence="5">Belongs to the class I-like SAM-binding methyltransferase superfamily. UbiG/COQ3 family.</text>
</comment>
<feature type="binding site" evidence="5">
    <location>
        <position position="173"/>
    </location>
    <ligand>
        <name>S-adenosyl-L-methionine</name>
        <dbReference type="ChEBI" id="CHEBI:59789"/>
    </ligand>
</feature>
<keyword evidence="6" id="KW-0830">Ubiquinone</keyword>
<dbReference type="InterPro" id="IPR029063">
    <property type="entry name" value="SAM-dependent_MTases_sf"/>
</dbReference>
<keyword evidence="7" id="KW-1185">Reference proteome</keyword>
<dbReference type="InterPro" id="IPR010233">
    <property type="entry name" value="UbiG_MeTrfase"/>
</dbReference>
<comment type="catalytic activity">
    <reaction evidence="5">
        <text>a 3-demethylubiquinone + S-adenosyl-L-methionine = a ubiquinone + S-adenosyl-L-homocysteine</text>
        <dbReference type="Rhea" id="RHEA:81215"/>
        <dbReference type="Rhea" id="RHEA-COMP:9565"/>
        <dbReference type="Rhea" id="RHEA-COMP:19654"/>
        <dbReference type="ChEBI" id="CHEBI:16389"/>
        <dbReference type="ChEBI" id="CHEBI:57856"/>
        <dbReference type="ChEBI" id="CHEBI:59789"/>
        <dbReference type="ChEBI" id="CHEBI:231825"/>
    </reaction>
</comment>
<feature type="binding site" evidence="5">
    <location>
        <position position="178"/>
    </location>
    <ligand>
        <name>Mg(2+)</name>
        <dbReference type="ChEBI" id="CHEBI:18420"/>
    </ligand>
</feature>